<sequence>MKTTQEHNKSITTFDEHLENRYGKTGSVKRIDFDIKAKAFAIGEVIKEERRLCSMTQEQLAEKTGTKKSFISRIENGHSDIQLSTLYKLLEVGLGRKITFTIE</sequence>
<dbReference type="CDD" id="cd00093">
    <property type="entry name" value="HTH_XRE"/>
    <property type="match status" value="1"/>
</dbReference>
<dbReference type="InterPro" id="IPR010982">
    <property type="entry name" value="Lambda_DNA-bd_dom_sf"/>
</dbReference>
<dbReference type="SUPFAM" id="SSF47413">
    <property type="entry name" value="lambda repressor-like DNA-binding domains"/>
    <property type="match status" value="1"/>
</dbReference>
<evidence type="ECO:0000259" key="1">
    <source>
        <dbReference type="PROSITE" id="PS50943"/>
    </source>
</evidence>
<dbReference type="InterPro" id="IPR001387">
    <property type="entry name" value="Cro/C1-type_HTH"/>
</dbReference>
<dbReference type="Pfam" id="PF01381">
    <property type="entry name" value="HTH_3"/>
    <property type="match status" value="1"/>
</dbReference>
<accession>A0A2S2DXX7</accession>
<dbReference type="PROSITE" id="PS50943">
    <property type="entry name" value="HTH_CROC1"/>
    <property type="match status" value="1"/>
</dbReference>
<reference evidence="3" key="1">
    <citation type="submission" date="2018-05" db="EMBL/GenBank/DDBJ databases">
        <title>Pseudarcicella sp. HME7025 Genome sequencing and assembly.</title>
        <authorList>
            <person name="Kim H."/>
            <person name="Kang H."/>
            <person name="Joh K."/>
        </authorList>
    </citation>
    <scope>NUCLEOTIDE SEQUENCE [LARGE SCALE GENOMIC DNA]</scope>
    <source>
        <strain evidence="3">HME7025</strain>
    </source>
</reference>
<name>A0A2S2DXX7_9BACT</name>
<dbReference type="AlphaFoldDB" id="A0A2S2DXX7"/>
<feature type="domain" description="HTH cro/C1-type" evidence="1">
    <location>
        <begin position="46"/>
        <end position="92"/>
    </location>
</feature>
<organism evidence="2 3">
    <name type="scientific">Aquirufa nivalisilvae</name>
    <dbReference type="NCBI Taxonomy" id="2516557"/>
    <lineage>
        <taxon>Bacteria</taxon>
        <taxon>Pseudomonadati</taxon>
        <taxon>Bacteroidota</taxon>
        <taxon>Cytophagia</taxon>
        <taxon>Cytophagales</taxon>
        <taxon>Flectobacillaceae</taxon>
        <taxon>Aquirufa</taxon>
    </lineage>
</organism>
<evidence type="ECO:0000313" key="3">
    <source>
        <dbReference type="Proteomes" id="UP000245468"/>
    </source>
</evidence>
<dbReference type="OrthoDB" id="337567at2"/>
<dbReference type="SMART" id="SM00530">
    <property type="entry name" value="HTH_XRE"/>
    <property type="match status" value="1"/>
</dbReference>
<dbReference type="Proteomes" id="UP000245468">
    <property type="component" value="Chromosome"/>
</dbReference>
<proteinExistence type="predicted"/>
<dbReference type="GO" id="GO:0003677">
    <property type="term" value="F:DNA binding"/>
    <property type="evidence" value="ECO:0007669"/>
    <property type="project" value="InterPro"/>
</dbReference>
<dbReference type="KEGG" id="psez:HME7025_01765"/>
<dbReference type="EMBL" id="CP029346">
    <property type="protein sequence ID" value="AWL09617.1"/>
    <property type="molecule type" value="Genomic_DNA"/>
</dbReference>
<keyword evidence="3" id="KW-1185">Reference proteome</keyword>
<dbReference type="Gene3D" id="1.10.260.40">
    <property type="entry name" value="lambda repressor-like DNA-binding domains"/>
    <property type="match status" value="1"/>
</dbReference>
<evidence type="ECO:0000313" key="2">
    <source>
        <dbReference type="EMBL" id="AWL09617.1"/>
    </source>
</evidence>
<protein>
    <recommendedName>
        <fullName evidence="1">HTH cro/C1-type domain-containing protein</fullName>
    </recommendedName>
</protein>
<dbReference type="RefSeq" id="WP_109323294.1">
    <property type="nucleotide sequence ID" value="NZ_CP029346.1"/>
</dbReference>
<gene>
    <name evidence="2" type="ORF">HME7025_01765</name>
</gene>